<evidence type="ECO:0000313" key="2">
    <source>
        <dbReference type="Proteomes" id="UP000184092"/>
    </source>
</evidence>
<proteinExistence type="predicted"/>
<sequence>MFSIDQNKAILLKNQRFFEQIYNSDKVSKFYSNHFHKKTDICDFKITTTIS</sequence>
<reference evidence="2" key="1">
    <citation type="submission" date="2016-11" db="EMBL/GenBank/DDBJ databases">
        <authorList>
            <person name="Varghese N."/>
            <person name="Submissions S."/>
        </authorList>
    </citation>
    <scope>NUCLEOTIDE SEQUENCE [LARGE SCALE GENOMIC DNA]</scope>
    <source>
        <strain evidence="2">CGMCC 1.2749</strain>
    </source>
</reference>
<dbReference type="EMBL" id="FRCL01000001">
    <property type="protein sequence ID" value="SHL91397.1"/>
    <property type="molecule type" value="Genomic_DNA"/>
</dbReference>
<evidence type="ECO:0000313" key="1">
    <source>
        <dbReference type="EMBL" id="SHL91397.1"/>
    </source>
</evidence>
<gene>
    <name evidence="1" type="ORF">SAMN05216269_101483</name>
</gene>
<dbReference type="STRING" id="178356.SAMN05216269_101483"/>
<dbReference type="Proteomes" id="UP000184092">
    <property type="component" value="Unassembled WGS sequence"/>
</dbReference>
<keyword evidence="2" id="KW-1185">Reference proteome</keyword>
<accession>A0A1M7EI72</accession>
<dbReference type="AlphaFoldDB" id="A0A1M7EI72"/>
<name>A0A1M7EI72_9FLAO</name>
<protein>
    <submittedName>
        <fullName evidence="1">Uncharacterized protein</fullName>
    </submittedName>
</protein>
<organism evidence="1 2">
    <name type="scientific">Flavobacterium xinjiangense</name>
    <dbReference type="NCBI Taxonomy" id="178356"/>
    <lineage>
        <taxon>Bacteria</taxon>
        <taxon>Pseudomonadati</taxon>
        <taxon>Bacteroidota</taxon>
        <taxon>Flavobacteriia</taxon>
        <taxon>Flavobacteriales</taxon>
        <taxon>Flavobacteriaceae</taxon>
        <taxon>Flavobacterium</taxon>
    </lineage>
</organism>